<dbReference type="AlphaFoldDB" id="A0A8J2L7Z5"/>
<accession>A0A8J2L7Z5</accession>
<sequence length="200" mass="22715">MLFKSSSNDDKYRFKLALNCTTVLLDVEEQTAGLKNCKLTNMTGPMFTFLGLLVALLMLSFPEKLLATHSQRSDTHHEEPINWDVKFVSGKESASIYDRSGSMFQKRHLKVQNLAGPKINAKVSCEDPFARFSNDDLEYGDVWEFSVIDFFSRRHYWCETLLSNGVKYEFRAYGEGAPRGNNKIVLLQTGALINGRNVTL</sequence>
<keyword evidence="1" id="KW-0472">Membrane</keyword>
<gene>
    <name evidence="2" type="ORF">AFUS01_LOCUS39704</name>
</gene>
<keyword evidence="1" id="KW-0812">Transmembrane</keyword>
<evidence type="ECO:0000313" key="3">
    <source>
        <dbReference type="Proteomes" id="UP000708208"/>
    </source>
</evidence>
<protein>
    <submittedName>
        <fullName evidence="2">Uncharacterized protein</fullName>
    </submittedName>
</protein>
<name>A0A8J2L7Z5_9HEXA</name>
<dbReference type="EMBL" id="CAJVCH010553258">
    <property type="protein sequence ID" value="CAG7829862.1"/>
    <property type="molecule type" value="Genomic_DNA"/>
</dbReference>
<evidence type="ECO:0000256" key="1">
    <source>
        <dbReference type="SAM" id="Phobius"/>
    </source>
</evidence>
<proteinExistence type="predicted"/>
<keyword evidence="1" id="KW-1133">Transmembrane helix</keyword>
<evidence type="ECO:0000313" key="2">
    <source>
        <dbReference type="EMBL" id="CAG7829862.1"/>
    </source>
</evidence>
<dbReference type="Proteomes" id="UP000708208">
    <property type="component" value="Unassembled WGS sequence"/>
</dbReference>
<comment type="caution">
    <text evidence="2">The sequence shown here is derived from an EMBL/GenBank/DDBJ whole genome shotgun (WGS) entry which is preliminary data.</text>
</comment>
<keyword evidence="3" id="KW-1185">Reference proteome</keyword>
<organism evidence="2 3">
    <name type="scientific">Allacma fusca</name>
    <dbReference type="NCBI Taxonomy" id="39272"/>
    <lineage>
        <taxon>Eukaryota</taxon>
        <taxon>Metazoa</taxon>
        <taxon>Ecdysozoa</taxon>
        <taxon>Arthropoda</taxon>
        <taxon>Hexapoda</taxon>
        <taxon>Collembola</taxon>
        <taxon>Symphypleona</taxon>
        <taxon>Sminthuridae</taxon>
        <taxon>Allacma</taxon>
    </lineage>
</organism>
<reference evidence="2" key="1">
    <citation type="submission" date="2021-06" db="EMBL/GenBank/DDBJ databases">
        <authorList>
            <person name="Hodson N. C."/>
            <person name="Mongue J. A."/>
            <person name="Jaron S. K."/>
        </authorList>
    </citation>
    <scope>NUCLEOTIDE SEQUENCE</scope>
</reference>
<feature type="transmembrane region" description="Helical" evidence="1">
    <location>
        <begin position="44"/>
        <end position="62"/>
    </location>
</feature>